<proteinExistence type="predicted"/>
<dbReference type="EMBL" id="CM047901">
    <property type="protein sequence ID" value="KAJ0097424.1"/>
    <property type="molecule type" value="Genomic_DNA"/>
</dbReference>
<gene>
    <name evidence="1" type="ORF">Patl1_27486</name>
</gene>
<protein>
    <submittedName>
        <fullName evidence="1">Uncharacterized protein</fullName>
    </submittedName>
</protein>
<accession>A0ACC1BEN9</accession>
<reference evidence="2" key="1">
    <citation type="journal article" date="2023" name="G3 (Bethesda)">
        <title>Genome assembly and association tests identify interacting loci associated with vigor, precocity, and sex in interspecific pistachio rootstocks.</title>
        <authorList>
            <person name="Palmer W."/>
            <person name="Jacygrad E."/>
            <person name="Sagayaradj S."/>
            <person name="Cavanaugh K."/>
            <person name="Han R."/>
            <person name="Bertier L."/>
            <person name="Beede B."/>
            <person name="Kafkas S."/>
            <person name="Golino D."/>
            <person name="Preece J."/>
            <person name="Michelmore R."/>
        </authorList>
    </citation>
    <scope>NUCLEOTIDE SEQUENCE [LARGE SCALE GENOMIC DNA]</scope>
</reference>
<organism evidence="1 2">
    <name type="scientific">Pistacia atlantica</name>
    <dbReference type="NCBI Taxonomy" id="434234"/>
    <lineage>
        <taxon>Eukaryota</taxon>
        <taxon>Viridiplantae</taxon>
        <taxon>Streptophyta</taxon>
        <taxon>Embryophyta</taxon>
        <taxon>Tracheophyta</taxon>
        <taxon>Spermatophyta</taxon>
        <taxon>Magnoliopsida</taxon>
        <taxon>eudicotyledons</taxon>
        <taxon>Gunneridae</taxon>
        <taxon>Pentapetalae</taxon>
        <taxon>rosids</taxon>
        <taxon>malvids</taxon>
        <taxon>Sapindales</taxon>
        <taxon>Anacardiaceae</taxon>
        <taxon>Pistacia</taxon>
    </lineage>
</organism>
<keyword evidence="2" id="KW-1185">Reference proteome</keyword>
<sequence>MMRCIHIVLLCVRENVVNRPTMASVVLMLTGCSLSLPVP</sequence>
<name>A0ACC1BEN9_9ROSI</name>
<comment type="caution">
    <text evidence="1">The sequence shown here is derived from an EMBL/GenBank/DDBJ whole genome shotgun (WGS) entry which is preliminary data.</text>
</comment>
<evidence type="ECO:0000313" key="2">
    <source>
        <dbReference type="Proteomes" id="UP001164250"/>
    </source>
</evidence>
<evidence type="ECO:0000313" key="1">
    <source>
        <dbReference type="EMBL" id="KAJ0097424.1"/>
    </source>
</evidence>
<dbReference type="Proteomes" id="UP001164250">
    <property type="component" value="Chromosome 5"/>
</dbReference>